<dbReference type="OrthoDB" id="3219024at2759"/>
<dbReference type="AlphaFoldDB" id="A0A401GGW1"/>
<name>A0A401GGW1_9APHY</name>
<feature type="compositionally biased region" description="Low complexity" evidence="1">
    <location>
        <begin position="215"/>
        <end position="226"/>
    </location>
</feature>
<proteinExistence type="predicted"/>
<feature type="compositionally biased region" description="Low complexity" evidence="1">
    <location>
        <begin position="289"/>
        <end position="301"/>
    </location>
</feature>
<feature type="compositionally biased region" description="Low complexity" evidence="1">
    <location>
        <begin position="350"/>
        <end position="362"/>
    </location>
</feature>
<organism evidence="2 3">
    <name type="scientific">Sparassis crispa</name>
    <dbReference type="NCBI Taxonomy" id="139825"/>
    <lineage>
        <taxon>Eukaryota</taxon>
        <taxon>Fungi</taxon>
        <taxon>Dikarya</taxon>
        <taxon>Basidiomycota</taxon>
        <taxon>Agaricomycotina</taxon>
        <taxon>Agaricomycetes</taxon>
        <taxon>Polyporales</taxon>
        <taxon>Sparassidaceae</taxon>
        <taxon>Sparassis</taxon>
    </lineage>
</organism>
<dbReference type="Proteomes" id="UP000287166">
    <property type="component" value="Unassembled WGS sequence"/>
</dbReference>
<gene>
    <name evidence="2" type="ORF">SCP_0311370</name>
</gene>
<dbReference type="InParanoid" id="A0A401GGW1"/>
<feature type="compositionally biased region" description="Low complexity" evidence="1">
    <location>
        <begin position="324"/>
        <end position="342"/>
    </location>
</feature>
<sequence length="465" mass="50035">MPPRAHRPALTRTHSRSSSNGSSKMGLNLQITQKDPPPPRISDKAKKNAHLYHEPPARTTSPYPRTNSAHHLPTREQGPLRRPPASQALTSARTNGVKPKADFRISSPSEGDDDDEWVSSESGAATPSAGYDSEEGTATPVDPPKPPTVQADVVQKDGPPTPRAETPTLPRSDTARQVPLSPMKANFAQPVHAQQQQSKPQPTATERHDQRRPQVDVPSQSQQQQQPSPPVSKALSETHSPPRISSPDPPKRQSMTRPPSTHSVTSRSDAAPLRPHPLIRGHSYGHSGALPAKPATLAPLTVSSDAAQAQMSTVSSPSSLRADSPISIKTTSASPSTSPSSSQAHRQLRRTSTSSLRSMTSTAVPPSAVQAQLIKTHDRQRTMSAMSSTSSFAALSSLAMRSTPSPPRTPIHFTSHFPPAEQTSAVESVHPLLPPPYLSAHLTVLAYRNPIAESYDRVIRAKQRR</sequence>
<feature type="compositionally biased region" description="Polar residues" evidence="1">
    <location>
        <begin position="302"/>
        <end position="321"/>
    </location>
</feature>
<dbReference type="STRING" id="139825.A0A401GGW1"/>
<keyword evidence="3" id="KW-1185">Reference proteome</keyword>
<feature type="compositionally biased region" description="Basic and acidic residues" evidence="1">
    <location>
        <begin position="205"/>
        <end position="214"/>
    </location>
</feature>
<protein>
    <submittedName>
        <fullName evidence="2">Uncharacterized protein</fullName>
    </submittedName>
</protein>
<comment type="caution">
    <text evidence="2">The sequence shown here is derived from an EMBL/GenBank/DDBJ whole genome shotgun (WGS) entry which is preliminary data.</text>
</comment>
<reference evidence="2 3" key="1">
    <citation type="journal article" date="2018" name="Sci. Rep.">
        <title>Genome sequence of the cauliflower mushroom Sparassis crispa (Hanabiratake) and its association with beneficial usage.</title>
        <authorList>
            <person name="Kiyama R."/>
            <person name="Furutani Y."/>
            <person name="Kawaguchi K."/>
            <person name="Nakanishi T."/>
        </authorList>
    </citation>
    <scope>NUCLEOTIDE SEQUENCE [LARGE SCALE GENOMIC DNA]</scope>
</reference>
<evidence type="ECO:0000313" key="3">
    <source>
        <dbReference type="Proteomes" id="UP000287166"/>
    </source>
</evidence>
<feature type="region of interest" description="Disordered" evidence="1">
    <location>
        <begin position="1"/>
        <end position="368"/>
    </location>
</feature>
<evidence type="ECO:0000313" key="2">
    <source>
        <dbReference type="EMBL" id="GBE81408.1"/>
    </source>
</evidence>
<feature type="compositionally biased region" description="Polar residues" evidence="1">
    <location>
        <begin position="192"/>
        <end position="204"/>
    </location>
</feature>
<accession>A0A401GGW1</accession>
<feature type="compositionally biased region" description="Polar residues" evidence="1">
    <location>
        <begin position="58"/>
        <end position="69"/>
    </location>
</feature>
<feature type="compositionally biased region" description="Basic residues" evidence="1">
    <location>
        <begin position="1"/>
        <end position="15"/>
    </location>
</feature>
<dbReference type="GeneID" id="38778325"/>
<feature type="compositionally biased region" description="Polar residues" evidence="1">
    <location>
        <begin position="253"/>
        <end position="268"/>
    </location>
</feature>
<dbReference type="EMBL" id="BFAD01000003">
    <property type="protein sequence ID" value="GBE81408.1"/>
    <property type="molecule type" value="Genomic_DNA"/>
</dbReference>
<feature type="compositionally biased region" description="Basic and acidic residues" evidence="1">
    <location>
        <begin position="41"/>
        <end position="56"/>
    </location>
</feature>
<dbReference type="RefSeq" id="XP_027612321.1">
    <property type="nucleotide sequence ID" value="XM_027756520.1"/>
</dbReference>
<evidence type="ECO:0000256" key="1">
    <source>
        <dbReference type="SAM" id="MobiDB-lite"/>
    </source>
</evidence>